<protein>
    <recommendedName>
        <fullName evidence="3">Addiction module component</fullName>
    </recommendedName>
</protein>
<proteinExistence type="predicted"/>
<dbReference type="Proteomes" id="UP000830583">
    <property type="component" value="Chromosome"/>
</dbReference>
<evidence type="ECO:0008006" key="3">
    <source>
        <dbReference type="Google" id="ProtNLM"/>
    </source>
</evidence>
<evidence type="ECO:0000313" key="1">
    <source>
        <dbReference type="EMBL" id="UPQ78105.1"/>
    </source>
</evidence>
<evidence type="ECO:0000313" key="2">
    <source>
        <dbReference type="Proteomes" id="UP000830583"/>
    </source>
</evidence>
<accession>A0ABY4KCR7</accession>
<reference evidence="1" key="1">
    <citation type="submission" date="2022-04" db="EMBL/GenBank/DDBJ databases">
        <title>Consumption of N2O by Flavobacterium azooxidireducens sp. nov. isolated from Decomposing Leaf Litter of Phragmites australis (Cav.).</title>
        <authorList>
            <person name="Behrendt U."/>
            <person name="Spanner T."/>
            <person name="Augustin J."/>
            <person name="Horn M.A."/>
            <person name="Kolb S."/>
            <person name="Ulrich A."/>
        </authorList>
    </citation>
    <scope>NUCLEOTIDE SEQUENCE</scope>
    <source>
        <strain evidence="1">IGB 4-14</strain>
    </source>
</reference>
<dbReference type="RefSeq" id="WP_248433033.1">
    <property type="nucleotide sequence ID" value="NZ_CP096205.1"/>
</dbReference>
<organism evidence="1 2">
    <name type="scientific">Flavobacterium azooxidireducens</name>
    <dbReference type="NCBI Taxonomy" id="1871076"/>
    <lineage>
        <taxon>Bacteria</taxon>
        <taxon>Pseudomonadati</taxon>
        <taxon>Bacteroidota</taxon>
        <taxon>Flavobacteriia</taxon>
        <taxon>Flavobacteriales</taxon>
        <taxon>Flavobacteriaceae</taxon>
        <taxon>Flavobacterium</taxon>
    </lineage>
</organism>
<keyword evidence="2" id="KW-1185">Reference proteome</keyword>
<dbReference type="EMBL" id="CP096205">
    <property type="protein sequence ID" value="UPQ78105.1"/>
    <property type="molecule type" value="Genomic_DNA"/>
</dbReference>
<sequence>MGAEALKLELLDWLLHVDNNDMLYYLKEIKDQSTSQTDWWDELTDEQKGGIERGIKDIESGRVVSHEDIKNSNR</sequence>
<name>A0ABY4KCR7_9FLAO</name>
<gene>
    <name evidence="1" type="ORF">M0M57_10770</name>
</gene>